<keyword evidence="3" id="KW-0813">Transport</keyword>
<evidence type="ECO:0000256" key="9">
    <source>
        <dbReference type="SAM" id="Phobius"/>
    </source>
</evidence>
<keyword evidence="5" id="KW-0547">Nucleotide-binding</keyword>
<dbReference type="PROSITE" id="PS50893">
    <property type="entry name" value="ABC_TRANSPORTER_2"/>
    <property type="match status" value="1"/>
</dbReference>
<evidence type="ECO:0000259" key="10">
    <source>
        <dbReference type="PROSITE" id="PS50893"/>
    </source>
</evidence>
<dbReference type="Gene3D" id="3.40.50.300">
    <property type="entry name" value="P-loop containing nucleotide triphosphate hydrolases"/>
    <property type="match status" value="1"/>
</dbReference>
<keyword evidence="8 9" id="KW-0472">Membrane</keyword>
<dbReference type="InterPro" id="IPR017871">
    <property type="entry name" value="ABC_transporter-like_CS"/>
</dbReference>
<dbReference type="PANTHER" id="PTHR19229:SF235">
    <property type="entry name" value="ABC TRANSPORTER A FAMILY MEMBER 8-LIKE ISOFORM X1"/>
    <property type="match status" value="1"/>
</dbReference>
<evidence type="ECO:0000256" key="6">
    <source>
        <dbReference type="ARBA" id="ARBA00022840"/>
    </source>
</evidence>
<comment type="similarity">
    <text evidence="2">Belongs to the ABC transporter superfamily. ABCA family. CPR flippase (TC 3.A.1.211) subfamily.</text>
</comment>
<feature type="transmembrane region" description="Helical" evidence="9">
    <location>
        <begin position="440"/>
        <end position="461"/>
    </location>
</feature>
<evidence type="ECO:0000256" key="5">
    <source>
        <dbReference type="ARBA" id="ARBA00022741"/>
    </source>
</evidence>
<evidence type="ECO:0000313" key="11">
    <source>
        <dbReference type="EMBL" id="RWR95594.1"/>
    </source>
</evidence>
<dbReference type="GO" id="GO:0005319">
    <property type="term" value="F:lipid transporter activity"/>
    <property type="evidence" value="ECO:0007669"/>
    <property type="project" value="TreeGrafter"/>
</dbReference>
<dbReference type="Pfam" id="PF00005">
    <property type="entry name" value="ABC_tran"/>
    <property type="match status" value="1"/>
</dbReference>
<dbReference type="Pfam" id="PF12698">
    <property type="entry name" value="ABC2_membrane_3"/>
    <property type="match status" value="1"/>
</dbReference>
<dbReference type="GO" id="GO:0016887">
    <property type="term" value="F:ATP hydrolysis activity"/>
    <property type="evidence" value="ECO:0007669"/>
    <property type="project" value="InterPro"/>
</dbReference>
<protein>
    <submittedName>
        <fullName evidence="11">ABC transporter A family member 8-like protein isoform X1</fullName>
    </submittedName>
</protein>
<feature type="transmembrane region" description="Helical" evidence="9">
    <location>
        <begin position="468"/>
        <end position="485"/>
    </location>
</feature>
<accession>A0A3S3NI62</accession>
<dbReference type="PANTHER" id="PTHR19229">
    <property type="entry name" value="ATP-BINDING CASSETTE TRANSPORTER SUBFAMILY A ABCA"/>
    <property type="match status" value="1"/>
</dbReference>
<dbReference type="InterPro" id="IPR003593">
    <property type="entry name" value="AAA+_ATPase"/>
</dbReference>
<sequence>MVSSSSTRSNSNGNCDDVASFFTKSDALFRKNLTFQRRNWKMNVGLVMFPFLLCLLMFILQLVVNSQLDKPKYRCGCKCVQIGNGTCQNRCGVEFSATQQQAFACPIRTPRKWPALFQIPGPRHRAVQTASHSFAGLPHSSCLKTGSCPVTSLYTGQNRSSAQGLVREIVIDEFPRNLVDLQSLVSLIYLGTYRKPSLTNFVESAFSSKYPLQVILPRCIPNFSFMVPVTLGNVSSQQEITCVESSYLWRENSASINKELLRGYWSGNSVHEIHEILAAYDFLNSNEFNFNVSFWYNSTYCNVITNPCLLRIPRSLNMVSNAFLRHFKDGGIRIPLDFVKEMPRAGSRVALNLSSSIGPLLFAWVIQLLFPVFLTCLVYEKQHKLRIMMKMHGLGDGPYWLVSYVYFLLISSIYMIWFAVMGSVVGLEIFLLNNYTIQFVFYFVYLNLQVAFTFLAATVFSDVKTATVLGYIYVFGSGLLGAFLFQNYVEDTTFSRSWLMTMELVPGFSLYRGLYELSQYALSGHYTGTSGMTWEDLNDQGNGMKETLVIMTLEWLIFLIASYYLDQVVSSGNGVSRDPLFFLGNFQKKHNRSFKISSRRQRSIVFVDLENPDISEERLEVEKILDEQGKQHPIVCHNLNKVYSGRDGNSKKHAVENLSLAVPFGECFGLLGPNGAGKTTLIKMLTGFLQPTSGTAFIDSLDIISDMDKIYKKIGVCPQHDLIWENLTGREHLLFYGRVRNLKGELLQQAVDDSLKSLNLYQGNVGDQLAGKYSGGMKRRLSVGISLIGDTQVVFMDEPTTGLDPESRNNLWHVVKMAKTNRAIILTTHSMEEADFLCDRLGIMVGGSLKCVGSSKELKTRYGGSYVLTISANPAHEDSVDSLVKGLSSNAVKIYNVGGTQKFRMPKKDVRIFEIFNAIENFKKQTSIKAFGLADASLEDVFTNVVHGASDQNLPD</sequence>
<feature type="transmembrane region" description="Helical" evidence="9">
    <location>
        <begin position="357"/>
        <end position="379"/>
    </location>
</feature>
<evidence type="ECO:0000256" key="2">
    <source>
        <dbReference type="ARBA" id="ARBA00008526"/>
    </source>
</evidence>
<dbReference type="SMART" id="SM00382">
    <property type="entry name" value="AAA"/>
    <property type="match status" value="1"/>
</dbReference>
<reference evidence="11 12" key="1">
    <citation type="journal article" date="2019" name="Nat. Plants">
        <title>Stout camphor tree genome fills gaps in understanding of flowering plant genome evolution.</title>
        <authorList>
            <person name="Chaw S.M."/>
            <person name="Liu Y.C."/>
            <person name="Wu Y.W."/>
            <person name="Wang H.Y."/>
            <person name="Lin C.I."/>
            <person name="Wu C.S."/>
            <person name="Ke H.M."/>
            <person name="Chang L.Y."/>
            <person name="Hsu C.Y."/>
            <person name="Yang H.T."/>
            <person name="Sudianto E."/>
            <person name="Hsu M.H."/>
            <person name="Wu K.P."/>
            <person name="Wang L.N."/>
            <person name="Leebens-Mack J.H."/>
            <person name="Tsai I.J."/>
        </authorList>
    </citation>
    <scope>NUCLEOTIDE SEQUENCE [LARGE SCALE GENOMIC DNA]</scope>
    <source>
        <strain evidence="12">cv. Chaw 1501</strain>
        <tissue evidence="11">Young leaves</tissue>
    </source>
</reference>
<name>A0A3S3NI62_9MAGN</name>
<dbReference type="InterPro" id="IPR003439">
    <property type="entry name" value="ABC_transporter-like_ATP-bd"/>
</dbReference>
<dbReference type="InterPro" id="IPR026082">
    <property type="entry name" value="ABCA"/>
</dbReference>
<dbReference type="PROSITE" id="PS00211">
    <property type="entry name" value="ABC_TRANSPORTER_1"/>
    <property type="match status" value="1"/>
</dbReference>
<dbReference type="AlphaFoldDB" id="A0A3S3NI62"/>
<evidence type="ECO:0000256" key="8">
    <source>
        <dbReference type="ARBA" id="ARBA00023136"/>
    </source>
</evidence>
<evidence type="ECO:0000256" key="4">
    <source>
        <dbReference type="ARBA" id="ARBA00022692"/>
    </source>
</evidence>
<evidence type="ECO:0000313" key="12">
    <source>
        <dbReference type="Proteomes" id="UP000283530"/>
    </source>
</evidence>
<dbReference type="SUPFAM" id="SSF52540">
    <property type="entry name" value="P-loop containing nucleoside triphosphate hydrolases"/>
    <property type="match status" value="1"/>
</dbReference>
<dbReference type="InterPro" id="IPR013525">
    <property type="entry name" value="ABC2_TM"/>
</dbReference>
<comment type="caution">
    <text evidence="11">The sequence shown here is derived from an EMBL/GenBank/DDBJ whole genome shotgun (WGS) entry which is preliminary data.</text>
</comment>
<keyword evidence="4 9" id="KW-0812">Transmembrane</keyword>
<feature type="transmembrane region" description="Helical" evidence="9">
    <location>
        <begin position="44"/>
        <end position="64"/>
    </location>
</feature>
<organism evidence="11 12">
    <name type="scientific">Cinnamomum micranthum f. kanehirae</name>
    <dbReference type="NCBI Taxonomy" id="337451"/>
    <lineage>
        <taxon>Eukaryota</taxon>
        <taxon>Viridiplantae</taxon>
        <taxon>Streptophyta</taxon>
        <taxon>Embryophyta</taxon>
        <taxon>Tracheophyta</taxon>
        <taxon>Spermatophyta</taxon>
        <taxon>Magnoliopsida</taxon>
        <taxon>Magnoliidae</taxon>
        <taxon>Laurales</taxon>
        <taxon>Lauraceae</taxon>
        <taxon>Cinnamomum</taxon>
    </lineage>
</organism>
<dbReference type="STRING" id="337451.A0A3S3NI62"/>
<dbReference type="GO" id="GO:0016020">
    <property type="term" value="C:membrane"/>
    <property type="evidence" value="ECO:0007669"/>
    <property type="project" value="UniProtKB-SubCell"/>
</dbReference>
<keyword evidence="12" id="KW-1185">Reference proteome</keyword>
<evidence type="ECO:0000256" key="7">
    <source>
        <dbReference type="ARBA" id="ARBA00022989"/>
    </source>
</evidence>
<dbReference type="GO" id="GO:0005524">
    <property type="term" value="F:ATP binding"/>
    <property type="evidence" value="ECO:0007669"/>
    <property type="project" value="UniProtKB-KW"/>
</dbReference>
<evidence type="ECO:0000256" key="1">
    <source>
        <dbReference type="ARBA" id="ARBA00004141"/>
    </source>
</evidence>
<feature type="transmembrane region" description="Helical" evidence="9">
    <location>
        <begin position="399"/>
        <end position="420"/>
    </location>
</feature>
<keyword evidence="6" id="KW-0067">ATP-binding</keyword>
<dbReference type="FunFam" id="3.40.50.300:FF:000665">
    <property type="entry name" value="ABC transporter A family member 2"/>
    <property type="match status" value="1"/>
</dbReference>
<proteinExistence type="inferred from homology"/>
<dbReference type="GO" id="GO:0140359">
    <property type="term" value="F:ABC-type transporter activity"/>
    <property type="evidence" value="ECO:0007669"/>
    <property type="project" value="InterPro"/>
</dbReference>
<keyword evidence="7 9" id="KW-1133">Transmembrane helix</keyword>
<dbReference type="InterPro" id="IPR027417">
    <property type="entry name" value="P-loop_NTPase"/>
</dbReference>
<dbReference type="CDD" id="cd03263">
    <property type="entry name" value="ABC_subfamily_A"/>
    <property type="match status" value="1"/>
</dbReference>
<dbReference type="Proteomes" id="UP000283530">
    <property type="component" value="Unassembled WGS sequence"/>
</dbReference>
<dbReference type="OrthoDB" id="8061355at2759"/>
<feature type="domain" description="ABC transporter" evidence="10">
    <location>
        <begin position="634"/>
        <end position="871"/>
    </location>
</feature>
<evidence type="ECO:0000256" key="3">
    <source>
        <dbReference type="ARBA" id="ARBA00022448"/>
    </source>
</evidence>
<dbReference type="Pfam" id="PF24526">
    <property type="entry name" value="ABCA12_C"/>
    <property type="match status" value="1"/>
</dbReference>
<dbReference type="EMBL" id="QPKB01000011">
    <property type="protein sequence ID" value="RWR95594.1"/>
    <property type="molecule type" value="Genomic_DNA"/>
</dbReference>
<comment type="subcellular location">
    <subcellularLocation>
        <location evidence="1">Membrane</location>
        <topology evidence="1">Multi-pass membrane protein</topology>
    </subcellularLocation>
</comment>
<gene>
    <name evidence="11" type="ORF">CKAN_02494600</name>
</gene>